<dbReference type="EMBL" id="KN835785">
    <property type="protein sequence ID" value="KIK34251.1"/>
    <property type="molecule type" value="Genomic_DNA"/>
</dbReference>
<keyword evidence="3" id="KW-1185">Reference proteome</keyword>
<dbReference type="HOGENOM" id="CLU_002498_0_0_1"/>
<accession>A0A0C9ZXP0</accession>
<sequence>MLAYEKAIIIGDIFIQGIRRTQEKDARLSWIADPEDANTSAATHCRDAGVVPPPTQLPSSGAGIAPPDREGGDIEEGEDISLAQRRTRRQNRQLPLRFRDVLPQPPPTVPMEVRDHPPESTGSVITTDERPALPVRKIFRTPPNIFGLVRQYFSSEPPSHDPEEYITLADLSLLPGSPNVTEGPTLSNDSQYHPYPNRSSFQLGDWYWNQGVQKSQGDFTKLLRILGDDSFDTAEVTSTHWKQVNCQLGANEYDGEDGDEWVDEDANWKRTPISIDVPFSRTTDTPGSQSYQATDLYHRSLVAVIREKLANARDNKLFHYEPYQLRWTPPHLDGEVPIYGDLYTSPAFLEAHSQLQELPGEPGCDLPRVVGGLMFWSDATQLTSFGNAKLWPTYMYFANESKYRRCKPSCNLSNHIAYFETLPESFKDFAGGASEGATHCRRELFQEQWNILLDDEFVDAYTHGIVVHCCDGITRRFYPRILTYSADYPEKVLIATVRNLGGCPCPRCLIPKDRVQNMGRPQDRRERQTLARNAQSRETLISTARKLIYEKNYAVSSAAVENILKAQSWVPTSNAFIDKLGELGFNIFCALVVDLLHEFEIGDKGLIDQLDKRYRQIPTFGAATIRKFSVNASEMTRMAARNFEDLLQCSIPVFDGLLPEPHNGTVLKLLFAMAHWHGLAKLRMHSDLTLEVMDEVTSALGQQFRKFKATVCDAYQTRELRKEAEARARRLAKKAGKQATVQKGKGKQRSGLAAQGEEEESGRSVQSVQRMKTFNFQTYKFHALGDYVSTIRRYGTSDSYSTEPGELEHRSPKARYLRTDRKTFVKQLTRIERRQARIRRIGDRTVHRPHFEISELATRPEAHHHIGLTQKYHLHIGSYLRSYKGDPAIINFLPKLKSHLLRRINTSRDSPGYINEHNIDTIIIKDDRMYRHNIARFNYTTYDVRRSQDVINPNTSHCNIMVLRSDTQSTGHKYIYAKVLGIFHVNVIFIGTGMIDYTPLRMEFLWVCWYEPINQCPTWEASTLDRLTFPPLAHEHSFDFLDPADVLRGCHIIPRFSCNKKHVDGLGISASAGDKDDWSEYFVNRFVDRDMVMRFHFGLGVGHVYSHHRAAHIIQQDGMAAQYHVGEADDDDTAFLEDDKGSQDEEEDDDDDDTPMNHSGERWYGSSQESLVEQFEEMYASEVALDYEN</sequence>
<evidence type="ECO:0000313" key="2">
    <source>
        <dbReference type="EMBL" id="KIK34251.1"/>
    </source>
</evidence>
<reference evidence="3" key="2">
    <citation type="submission" date="2015-01" db="EMBL/GenBank/DDBJ databases">
        <title>Evolutionary Origins and Diversification of the Mycorrhizal Mutualists.</title>
        <authorList>
            <consortium name="DOE Joint Genome Institute"/>
            <consortium name="Mycorrhizal Genomics Consortium"/>
            <person name="Kohler A."/>
            <person name="Kuo A."/>
            <person name="Nagy L.G."/>
            <person name="Floudas D."/>
            <person name="Copeland A."/>
            <person name="Barry K.W."/>
            <person name="Cichocki N."/>
            <person name="Veneault-Fourrey C."/>
            <person name="LaButti K."/>
            <person name="Lindquist E.A."/>
            <person name="Lipzen A."/>
            <person name="Lundell T."/>
            <person name="Morin E."/>
            <person name="Murat C."/>
            <person name="Riley R."/>
            <person name="Ohm R."/>
            <person name="Sun H."/>
            <person name="Tunlid A."/>
            <person name="Henrissat B."/>
            <person name="Grigoriev I.V."/>
            <person name="Hibbett D.S."/>
            <person name="Martin F."/>
        </authorList>
    </citation>
    <scope>NUCLEOTIDE SEQUENCE [LARGE SCALE GENOMIC DNA]</scope>
    <source>
        <strain evidence="3">UH-Slu-Lm8-n1</strain>
    </source>
</reference>
<dbReference type="InParanoid" id="A0A0C9ZXP0"/>
<dbReference type="InterPro" id="IPR041078">
    <property type="entry name" value="Plavaka"/>
</dbReference>
<feature type="region of interest" description="Disordered" evidence="1">
    <location>
        <begin position="729"/>
        <end position="766"/>
    </location>
</feature>
<reference evidence="2 3" key="1">
    <citation type="submission" date="2014-04" db="EMBL/GenBank/DDBJ databases">
        <authorList>
            <consortium name="DOE Joint Genome Institute"/>
            <person name="Kuo A."/>
            <person name="Ruytinx J."/>
            <person name="Rineau F."/>
            <person name="Colpaert J."/>
            <person name="Kohler A."/>
            <person name="Nagy L.G."/>
            <person name="Floudas D."/>
            <person name="Copeland A."/>
            <person name="Barry K.W."/>
            <person name="Cichocki N."/>
            <person name="Veneault-Fourrey C."/>
            <person name="LaButti K."/>
            <person name="Lindquist E.A."/>
            <person name="Lipzen A."/>
            <person name="Lundell T."/>
            <person name="Morin E."/>
            <person name="Murat C."/>
            <person name="Sun H."/>
            <person name="Tunlid A."/>
            <person name="Henrissat B."/>
            <person name="Grigoriev I.V."/>
            <person name="Hibbett D.S."/>
            <person name="Martin F."/>
            <person name="Nordberg H.P."/>
            <person name="Cantor M.N."/>
            <person name="Hua S.X."/>
        </authorList>
    </citation>
    <scope>NUCLEOTIDE SEQUENCE [LARGE SCALE GENOMIC DNA]</scope>
    <source>
        <strain evidence="2 3">UH-Slu-Lm8-n1</strain>
    </source>
</reference>
<evidence type="ECO:0000256" key="1">
    <source>
        <dbReference type="SAM" id="MobiDB-lite"/>
    </source>
</evidence>
<evidence type="ECO:0000313" key="3">
    <source>
        <dbReference type="Proteomes" id="UP000054485"/>
    </source>
</evidence>
<dbReference type="Pfam" id="PF18759">
    <property type="entry name" value="Plavaka"/>
    <property type="match status" value="1"/>
</dbReference>
<gene>
    <name evidence="2" type="ORF">CY34DRAFT_17853</name>
</gene>
<proteinExistence type="predicted"/>
<dbReference type="AlphaFoldDB" id="A0A0C9ZXP0"/>
<feature type="region of interest" description="Disordered" evidence="1">
    <location>
        <begin position="50"/>
        <end position="84"/>
    </location>
</feature>
<feature type="compositionally biased region" description="Acidic residues" evidence="1">
    <location>
        <begin position="1144"/>
        <end position="1154"/>
    </location>
</feature>
<dbReference type="Proteomes" id="UP000054485">
    <property type="component" value="Unassembled WGS sequence"/>
</dbReference>
<dbReference type="STRING" id="930992.A0A0C9ZXP0"/>
<feature type="region of interest" description="Disordered" evidence="1">
    <location>
        <begin position="100"/>
        <end position="126"/>
    </location>
</feature>
<protein>
    <submittedName>
        <fullName evidence="2">Uncharacterized protein</fullName>
    </submittedName>
</protein>
<dbReference type="OrthoDB" id="2687259at2759"/>
<feature type="region of interest" description="Disordered" evidence="1">
    <location>
        <begin position="1132"/>
        <end position="1168"/>
    </location>
</feature>
<organism evidence="2 3">
    <name type="scientific">Suillus luteus UH-Slu-Lm8-n1</name>
    <dbReference type="NCBI Taxonomy" id="930992"/>
    <lineage>
        <taxon>Eukaryota</taxon>
        <taxon>Fungi</taxon>
        <taxon>Dikarya</taxon>
        <taxon>Basidiomycota</taxon>
        <taxon>Agaricomycotina</taxon>
        <taxon>Agaricomycetes</taxon>
        <taxon>Agaricomycetidae</taxon>
        <taxon>Boletales</taxon>
        <taxon>Suillineae</taxon>
        <taxon>Suillaceae</taxon>
        <taxon>Suillus</taxon>
    </lineage>
</organism>
<name>A0A0C9ZXP0_9AGAM</name>